<dbReference type="PROSITE" id="PS51364">
    <property type="entry name" value="TB"/>
    <property type="match status" value="1"/>
</dbReference>
<name>A0A0A9VUV3_LYGHE</name>
<evidence type="ECO:0000256" key="8">
    <source>
        <dbReference type="ARBA" id="ARBA00023180"/>
    </source>
</evidence>
<comment type="subcellular location">
    <subcellularLocation>
        <location evidence="1">Secreted</location>
        <location evidence="1">Extracellular space</location>
        <location evidence="1">Extracellular matrix</location>
    </subcellularLocation>
</comment>
<dbReference type="Gene3D" id="3.90.290.10">
    <property type="entry name" value="TGF-beta binding (TB) domain"/>
    <property type="match status" value="1"/>
</dbReference>
<dbReference type="PROSITE" id="PS01187">
    <property type="entry name" value="EGF_CA"/>
    <property type="match status" value="2"/>
</dbReference>
<evidence type="ECO:0000259" key="11">
    <source>
        <dbReference type="PROSITE" id="PS50026"/>
    </source>
</evidence>
<dbReference type="SMART" id="SM00181">
    <property type="entry name" value="EGF"/>
    <property type="match status" value="3"/>
</dbReference>
<dbReference type="InterPro" id="IPR000152">
    <property type="entry name" value="EGF-type_Asp/Asn_hydroxyl_site"/>
</dbReference>
<evidence type="ECO:0000256" key="2">
    <source>
        <dbReference type="ARBA" id="ARBA00022525"/>
    </source>
</evidence>
<keyword evidence="7" id="KW-1015">Disulfide bond</keyword>
<dbReference type="Pfam" id="PF07645">
    <property type="entry name" value="EGF_CA"/>
    <property type="match status" value="3"/>
</dbReference>
<dbReference type="InterPro" id="IPR018097">
    <property type="entry name" value="EGF_Ca-bd_CS"/>
</dbReference>
<dbReference type="InterPro" id="IPR001881">
    <property type="entry name" value="EGF-like_Ca-bd_dom"/>
</dbReference>
<protein>
    <submittedName>
        <fullName evidence="13">Fibrillin-2</fullName>
    </submittedName>
</protein>
<comment type="caution">
    <text evidence="9">Lacks conserved residue(s) required for the propagation of feature annotation.</text>
</comment>
<feature type="region of interest" description="Disordered" evidence="10">
    <location>
        <begin position="173"/>
        <end position="199"/>
    </location>
</feature>
<keyword evidence="2" id="KW-0964">Secreted</keyword>
<keyword evidence="5" id="KW-0732">Signal</keyword>
<reference evidence="13" key="1">
    <citation type="journal article" date="2014" name="PLoS ONE">
        <title>Transcriptome-Based Identification of ABC Transporters in the Western Tarnished Plant Bug Lygus hesperus.</title>
        <authorList>
            <person name="Hull J.J."/>
            <person name="Chaney K."/>
            <person name="Geib S.M."/>
            <person name="Fabrick J.A."/>
            <person name="Brent C.S."/>
            <person name="Walsh D."/>
            <person name="Lavine L.C."/>
        </authorList>
    </citation>
    <scope>NUCLEOTIDE SEQUENCE</scope>
</reference>
<gene>
    <name evidence="13" type="primary">Fbn2_2</name>
    <name evidence="13" type="ORF">CM83_15905</name>
</gene>
<dbReference type="EMBL" id="GBHO01044613">
    <property type="protein sequence ID" value="JAF98990.1"/>
    <property type="molecule type" value="Transcribed_RNA"/>
</dbReference>
<feature type="domain" description="TB" evidence="12">
    <location>
        <begin position="111"/>
        <end position="165"/>
    </location>
</feature>
<evidence type="ECO:0000256" key="6">
    <source>
        <dbReference type="ARBA" id="ARBA00022737"/>
    </source>
</evidence>
<evidence type="ECO:0000313" key="13">
    <source>
        <dbReference type="EMBL" id="JAF98990.1"/>
    </source>
</evidence>
<sequence>MCPNNLPCEEGHLKNIHSGQCVDINECEAIPGLCQGGKCINTVGSFKCECRAGYARDLESNACRDVDECDNREDICENGRCVNTVGSYYCICDPGFITNRDNTGCIDARQDYCYTSYRRGGTCRDALSMRLSKRDCCCGVNMGKAWGGACEECPVQGEIGYVRLCGERIPGSDYTTGPKDRDGFPTKSGGGSDRDAPDFDYDGRMVNVDECGLRPDICGGGQCTDTPDGYSCKCYPGYEQGQTQMSMNASKVSAWEESASIHPEVFSALALLGLTSLQMVKDV</sequence>
<feature type="domain" description="EGF-like" evidence="11">
    <location>
        <begin position="207"/>
        <end position="244"/>
    </location>
</feature>
<accession>A0A0A9VUV3</accession>
<organism evidence="13">
    <name type="scientific">Lygus hesperus</name>
    <name type="common">Western plant bug</name>
    <dbReference type="NCBI Taxonomy" id="30085"/>
    <lineage>
        <taxon>Eukaryota</taxon>
        <taxon>Metazoa</taxon>
        <taxon>Ecdysozoa</taxon>
        <taxon>Arthropoda</taxon>
        <taxon>Hexapoda</taxon>
        <taxon>Insecta</taxon>
        <taxon>Pterygota</taxon>
        <taxon>Neoptera</taxon>
        <taxon>Paraneoptera</taxon>
        <taxon>Hemiptera</taxon>
        <taxon>Heteroptera</taxon>
        <taxon>Panheteroptera</taxon>
        <taxon>Cimicomorpha</taxon>
        <taxon>Miridae</taxon>
        <taxon>Mirini</taxon>
        <taxon>Lygus</taxon>
    </lineage>
</organism>
<keyword evidence="4 9" id="KW-0245">EGF-like domain</keyword>
<dbReference type="PANTHER" id="PTHR24040">
    <property type="entry name" value="LAMININ G-LIKE DOMAIN-CONTAINING PROTEIN"/>
    <property type="match status" value="1"/>
</dbReference>
<dbReference type="SUPFAM" id="SSF57184">
    <property type="entry name" value="Growth factor receptor domain"/>
    <property type="match status" value="1"/>
</dbReference>
<dbReference type="SUPFAM" id="SSF57196">
    <property type="entry name" value="EGF/Laminin"/>
    <property type="match status" value="1"/>
</dbReference>
<proteinExistence type="predicted"/>
<evidence type="ECO:0000259" key="12">
    <source>
        <dbReference type="PROSITE" id="PS51364"/>
    </source>
</evidence>
<keyword evidence="8" id="KW-0325">Glycoprotein</keyword>
<evidence type="ECO:0000256" key="3">
    <source>
        <dbReference type="ARBA" id="ARBA00022530"/>
    </source>
</evidence>
<dbReference type="SUPFAM" id="SSF57581">
    <property type="entry name" value="TB module/8-cys domain"/>
    <property type="match status" value="1"/>
</dbReference>
<evidence type="ECO:0000256" key="7">
    <source>
        <dbReference type="ARBA" id="ARBA00023157"/>
    </source>
</evidence>
<dbReference type="PROSITE" id="PS50026">
    <property type="entry name" value="EGF_3"/>
    <property type="match status" value="3"/>
</dbReference>
<dbReference type="InterPro" id="IPR017878">
    <property type="entry name" value="TB_dom"/>
</dbReference>
<dbReference type="InterPro" id="IPR051145">
    <property type="entry name" value="GAS-SHBG-PROS"/>
</dbReference>
<keyword evidence="6" id="KW-0677">Repeat</keyword>
<dbReference type="FunFam" id="2.10.25.10:FF:000003">
    <property type="entry name" value="fibrillin-1 isoform X1"/>
    <property type="match status" value="2"/>
</dbReference>
<dbReference type="InterPro" id="IPR009030">
    <property type="entry name" value="Growth_fac_rcpt_cys_sf"/>
</dbReference>
<feature type="domain" description="EGF-like" evidence="11">
    <location>
        <begin position="65"/>
        <end position="102"/>
    </location>
</feature>
<dbReference type="InterPro" id="IPR049883">
    <property type="entry name" value="NOTCH1_EGF-like"/>
</dbReference>
<dbReference type="AlphaFoldDB" id="A0A0A9VUV3"/>
<dbReference type="Pfam" id="PF00683">
    <property type="entry name" value="TB"/>
    <property type="match status" value="1"/>
</dbReference>
<evidence type="ECO:0000256" key="9">
    <source>
        <dbReference type="PROSITE-ProRule" id="PRU00076"/>
    </source>
</evidence>
<dbReference type="GO" id="GO:0005509">
    <property type="term" value="F:calcium ion binding"/>
    <property type="evidence" value="ECO:0007669"/>
    <property type="project" value="InterPro"/>
</dbReference>
<reference evidence="13" key="2">
    <citation type="submission" date="2014-07" db="EMBL/GenBank/DDBJ databases">
        <authorList>
            <person name="Hull J."/>
        </authorList>
    </citation>
    <scope>NUCLEOTIDE SEQUENCE</scope>
</reference>
<dbReference type="PROSITE" id="PS00010">
    <property type="entry name" value="ASX_HYDROXYL"/>
    <property type="match status" value="3"/>
</dbReference>
<dbReference type="Gene3D" id="2.10.25.10">
    <property type="entry name" value="Laminin"/>
    <property type="match status" value="3"/>
</dbReference>
<evidence type="ECO:0000256" key="1">
    <source>
        <dbReference type="ARBA" id="ARBA00004498"/>
    </source>
</evidence>
<dbReference type="InterPro" id="IPR036773">
    <property type="entry name" value="TB_dom_sf"/>
</dbReference>
<feature type="domain" description="EGF-like" evidence="11">
    <location>
        <begin position="23"/>
        <end position="60"/>
    </location>
</feature>
<evidence type="ECO:0000256" key="4">
    <source>
        <dbReference type="ARBA" id="ARBA00022536"/>
    </source>
</evidence>
<dbReference type="CDD" id="cd00054">
    <property type="entry name" value="EGF_CA"/>
    <property type="match status" value="3"/>
</dbReference>
<dbReference type="InterPro" id="IPR000742">
    <property type="entry name" value="EGF"/>
</dbReference>
<dbReference type="PANTHER" id="PTHR24040:SF16">
    <property type="entry name" value="FIBRILLIN-2-LIKE PROTEIN"/>
    <property type="match status" value="1"/>
</dbReference>
<evidence type="ECO:0000256" key="10">
    <source>
        <dbReference type="SAM" id="MobiDB-lite"/>
    </source>
</evidence>
<keyword evidence="3" id="KW-0272">Extracellular matrix</keyword>
<evidence type="ECO:0000256" key="5">
    <source>
        <dbReference type="ARBA" id="ARBA00022729"/>
    </source>
</evidence>
<dbReference type="SMART" id="SM00179">
    <property type="entry name" value="EGF_CA"/>
    <property type="match status" value="3"/>
</dbReference>